<evidence type="ECO:0000313" key="2">
    <source>
        <dbReference type="Proteomes" id="UP000299102"/>
    </source>
</evidence>
<evidence type="ECO:0000313" key="1">
    <source>
        <dbReference type="EMBL" id="GBP36725.1"/>
    </source>
</evidence>
<organism evidence="1 2">
    <name type="scientific">Eumeta variegata</name>
    <name type="common">Bagworm moth</name>
    <name type="synonym">Eumeta japonica</name>
    <dbReference type="NCBI Taxonomy" id="151549"/>
    <lineage>
        <taxon>Eukaryota</taxon>
        <taxon>Metazoa</taxon>
        <taxon>Ecdysozoa</taxon>
        <taxon>Arthropoda</taxon>
        <taxon>Hexapoda</taxon>
        <taxon>Insecta</taxon>
        <taxon>Pterygota</taxon>
        <taxon>Neoptera</taxon>
        <taxon>Endopterygota</taxon>
        <taxon>Lepidoptera</taxon>
        <taxon>Glossata</taxon>
        <taxon>Ditrysia</taxon>
        <taxon>Tineoidea</taxon>
        <taxon>Psychidae</taxon>
        <taxon>Oiketicinae</taxon>
        <taxon>Eumeta</taxon>
    </lineage>
</organism>
<protein>
    <submittedName>
        <fullName evidence="1">Uncharacterized protein</fullName>
    </submittedName>
</protein>
<accession>A0A4C1VG91</accession>
<comment type="caution">
    <text evidence="1">The sequence shown here is derived from an EMBL/GenBank/DDBJ whole genome shotgun (WGS) entry which is preliminary data.</text>
</comment>
<reference evidence="1 2" key="1">
    <citation type="journal article" date="2019" name="Commun. Biol.">
        <title>The bagworm genome reveals a unique fibroin gene that provides high tensile strength.</title>
        <authorList>
            <person name="Kono N."/>
            <person name="Nakamura H."/>
            <person name="Ohtoshi R."/>
            <person name="Tomita M."/>
            <person name="Numata K."/>
            <person name="Arakawa K."/>
        </authorList>
    </citation>
    <scope>NUCLEOTIDE SEQUENCE [LARGE SCALE GENOMIC DNA]</scope>
</reference>
<proteinExistence type="predicted"/>
<dbReference type="EMBL" id="BGZK01000322">
    <property type="protein sequence ID" value="GBP36725.1"/>
    <property type="molecule type" value="Genomic_DNA"/>
</dbReference>
<dbReference type="AlphaFoldDB" id="A0A4C1VG91"/>
<dbReference type="Proteomes" id="UP000299102">
    <property type="component" value="Unassembled WGS sequence"/>
</dbReference>
<keyword evidence="2" id="KW-1185">Reference proteome</keyword>
<sequence length="235" mass="24743">MIFLSHSSLAAVGSAYCHLIDQHGREQPPMLACVEGLSIECGTAGRLVGAIDCDRCELINDTVTIFVAKAKAPRSGMRSTNILANGASAARGGPGRFSAKGSLPFYCPSPPSIRNPIPVQEAGNGLVTSPRLRVFTGGEDRLLSGGYQGHAVGRLARPHKSKVCMFVSDLRLGITLPVVRMIRTRQHLVRYGNAFAQSAVATPISRQTSKIRGGVGVSPVVPPAPSAADDNFAAR</sequence>
<gene>
    <name evidence="1" type="ORF">EVAR_24728_1</name>
</gene>
<name>A0A4C1VG91_EUMVA</name>